<sequence length="268" mass="27860">MERAEKAGLGVAFVGHVVLLAIMSLNLMSARPKPPLADAMDVMLVDKVALQSSSPEKAVEPPQQMEAPDVGKPEEATPPPEPTPAPTPPKPEPKPVATPKPAPKPAKPTPAPPKAEAAKPAPEKPAAKAKPKATNLGDDFLKGIPASKSPGKGAVARAAVISPIQANGLAALIASQVKPCYTVPTGGAGATSIVTQVRLRLKPDGGIAVTPEVTANAGVNDSNAAYLRQMNEAAVRALQRCAPYKLPPELYEGGWEDIKFNFRPNQMN</sequence>
<dbReference type="PRINTS" id="PR01217">
    <property type="entry name" value="PRICHEXTENSN"/>
</dbReference>
<evidence type="ECO:0008006" key="5">
    <source>
        <dbReference type="Google" id="ProtNLM"/>
    </source>
</evidence>
<accession>A0A5D9C7Y6</accession>
<evidence type="ECO:0000256" key="1">
    <source>
        <dbReference type="SAM" id="MobiDB-lite"/>
    </source>
</evidence>
<dbReference type="RefSeq" id="WP_149522928.1">
    <property type="nucleotide sequence ID" value="NZ_VTOU01000003.1"/>
</dbReference>
<gene>
    <name evidence="3" type="ORF">FYJ91_14280</name>
</gene>
<name>A0A5D9C7Y6_9SPHN</name>
<proteinExistence type="predicted"/>
<dbReference type="Gene3D" id="3.30.1150.10">
    <property type="match status" value="1"/>
</dbReference>
<evidence type="ECO:0000313" key="4">
    <source>
        <dbReference type="Proteomes" id="UP000322077"/>
    </source>
</evidence>
<evidence type="ECO:0000313" key="3">
    <source>
        <dbReference type="EMBL" id="TZG26121.1"/>
    </source>
</evidence>
<dbReference type="EMBL" id="VTOU01000003">
    <property type="protein sequence ID" value="TZG26121.1"/>
    <property type="molecule type" value="Genomic_DNA"/>
</dbReference>
<organism evidence="3 4">
    <name type="scientific">Sphingomonas montanisoli</name>
    <dbReference type="NCBI Taxonomy" id="2606412"/>
    <lineage>
        <taxon>Bacteria</taxon>
        <taxon>Pseudomonadati</taxon>
        <taxon>Pseudomonadota</taxon>
        <taxon>Alphaproteobacteria</taxon>
        <taxon>Sphingomonadales</taxon>
        <taxon>Sphingomonadaceae</taxon>
        <taxon>Sphingomonas</taxon>
    </lineage>
</organism>
<feature type="transmembrane region" description="Helical" evidence="2">
    <location>
        <begin position="7"/>
        <end position="28"/>
    </location>
</feature>
<feature type="compositionally biased region" description="Pro residues" evidence="1">
    <location>
        <begin position="76"/>
        <end position="113"/>
    </location>
</feature>
<feature type="region of interest" description="Disordered" evidence="1">
    <location>
        <begin position="52"/>
        <end position="138"/>
    </location>
</feature>
<keyword evidence="4" id="KW-1185">Reference proteome</keyword>
<reference evidence="3 4" key="1">
    <citation type="submission" date="2019-08" db="EMBL/GenBank/DDBJ databases">
        <authorList>
            <person name="Wang G."/>
            <person name="Xu Z."/>
        </authorList>
    </citation>
    <scope>NUCLEOTIDE SEQUENCE [LARGE SCALE GENOMIC DNA]</scope>
    <source>
        <strain evidence="3 4">ZX</strain>
    </source>
</reference>
<comment type="caution">
    <text evidence="3">The sequence shown here is derived from an EMBL/GenBank/DDBJ whole genome shotgun (WGS) entry which is preliminary data.</text>
</comment>
<dbReference type="AlphaFoldDB" id="A0A5D9C7Y6"/>
<keyword evidence="2" id="KW-0812">Transmembrane</keyword>
<keyword evidence="2" id="KW-1133">Transmembrane helix</keyword>
<evidence type="ECO:0000256" key="2">
    <source>
        <dbReference type="SAM" id="Phobius"/>
    </source>
</evidence>
<dbReference type="Proteomes" id="UP000322077">
    <property type="component" value="Unassembled WGS sequence"/>
</dbReference>
<keyword evidence="2" id="KW-0472">Membrane</keyword>
<protein>
    <recommendedName>
        <fullName evidence="5">Cell envelope biogenesis protein TolA</fullName>
    </recommendedName>
</protein>